<evidence type="ECO:0000313" key="3">
    <source>
        <dbReference type="Proteomes" id="UP000250140"/>
    </source>
</evidence>
<dbReference type="OrthoDB" id="3778648at2759"/>
<gene>
    <name evidence="2" type="ORF">AOQ84DRAFT_380982</name>
</gene>
<feature type="region of interest" description="Disordered" evidence="1">
    <location>
        <begin position="1"/>
        <end position="33"/>
    </location>
</feature>
<protein>
    <submittedName>
        <fullName evidence="2">Uncharacterized protein</fullName>
    </submittedName>
</protein>
<dbReference type="AlphaFoldDB" id="A0A8E2ETH9"/>
<accession>A0A8E2ETH9</accession>
<reference evidence="2 3" key="1">
    <citation type="journal article" date="2016" name="Nat. Commun.">
        <title>Ectomycorrhizal ecology is imprinted in the genome of the dominant symbiotic fungus Cenococcum geophilum.</title>
        <authorList>
            <consortium name="DOE Joint Genome Institute"/>
            <person name="Peter M."/>
            <person name="Kohler A."/>
            <person name="Ohm R.A."/>
            <person name="Kuo A."/>
            <person name="Krutzmann J."/>
            <person name="Morin E."/>
            <person name="Arend M."/>
            <person name="Barry K.W."/>
            <person name="Binder M."/>
            <person name="Choi C."/>
            <person name="Clum A."/>
            <person name="Copeland A."/>
            <person name="Grisel N."/>
            <person name="Haridas S."/>
            <person name="Kipfer T."/>
            <person name="LaButti K."/>
            <person name="Lindquist E."/>
            <person name="Lipzen A."/>
            <person name="Maire R."/>
            <person name="Meier B."/>
            <person name="Mihaltcheva S."/>
            <person name="Molinier V."/>
            <person name="Murat C."/>
            <person name="Poggeler S."/>
            <person name="Quandt C.A."/>
            <person name="Sperisen C."/>
            <person name="Tritt A."/>
            <person name="Tisserant E."/>
            <person name="Crous P.W."/>
            <person name="Henrissat B."/>
            <person name="Nehls U."/>
            <person name="Egli S."/>
            <person name="Spatafora J.W."/>
            <person name="Grigoriev I.V."/>
            <person name="Martin F.M."/>
        </authorList>
    </citation>
    <scope>NUCLEOTIDE SEQUENCE [LARGE SCALE GENOMIC DNA]</scope>
    <source>
        <strain evidence="2 3">CBS 207.34</strain>
    </source>
</reference>
<sequence length="231" mass="25434">MSLTGRASNWSLSERSETQAANNVSTEPKRPVIGEQSDGAFILSEGNLERHNKTHSRTDECCAQALIREESARAHEVQMYEDRYGKGEDLLAGTAPMPALDKNAAAGSSNGLKLYLPRPFSETPIRRFATLGPTQDTHPWMAKDIMKECGIGQGDLETASLRKTAAHTAAAADDTSEEDVDEETLLSSVILANLPRRNERPVRVSKVQKVVRRVVRQSDGREVKATKRRHG</sequence>
<name>A0A8E2ETH9_9PEZI</name>
<evidence type="ECO:0000256" key="1">
    <source>
        <dbReference type="SAM" id="MobiDB-lite"/>
    </source>
</evidence>
<evidence type="ECO:0000313" key="2">
    <source>
        <dbReference type="EMBL" id="OCL04063.1"/>
    </source>
</evidence>
<dbReference type="EMBL" id="KV750607">
    <property type="protein sequence ID" value="OCL04063.1"/>
    <property type="molecule type" value="Genomic_DNA"/>
</dbReference>
<feature type="compositionally biased region" description="Polar residues" evidence="1">
    <location>
        <begin position="1"/>
        <end position="26"/>
    </location>
</feature>
<proteinExistence type="predicted"/>
<keyword evidence="3" id="KW-1185">Reference proteome</keyword>
<dbReference type="Proteomes" id="UP000250140">
    <property type="component" value="Unassembled WGS sequence"/>
</dbReference>
<organism evidence="2 3">
    <name type="scientific">Glonium stellatum</name>
    <dbReference type="NCBI Taxonomy" id="574774"/>
    <lineage>
        <taxon>Eukaryota</taxon>
        <taxon>Fungi</taxon>
        <taxon>Dikarya</taxon>
        <taxon>Ascomycota</taxon>
        <taxon>Pezizomycotina</taxon>
        <taxon>Dothideomycetes</taxon>
        <taxon>Pleosporomycetidae</taxon>
        <taxon>Gloniales</taxon>
        <taxon>Gloniaceae</taxon>
        <taxon>Glonium</taxon>
    </lineage>
</organism>